<dbReference type="EMBL" id="CP051143">
    <property type="protein sequence ID" value="QIX02510.1"/>
    <property type="molecule type" value="Genomic_DNA"/>
</dbReference>
<organism evidence="2 3">
    <name type="scientific">Peltaster fructicola</name>
    <dbReference type="NCBI Taxonomy" id="286661"/>
    <lineage>
        <taxon>Eukaryota</taxon>
        <taxon>Fungi</taxon>
        <taxon>Dikarya</taxon>
        <taxon>Ascomycota</taxon>
        <taxon>Pezizomycotina</taxon>
        <taxon>Dothideomycetes</taxon>
        <taxon>Dothideomycetes incertae sedis</taxon>
        <taxon>Peltaster</taxon>
    </lineage>
</organism>
<dbReference type="InterPro" id="IPR007251">
    <property type="entry name" value="Iron_permease_Fet4"/>
</dbReference>
<evidence type="ECO:0000313" key="3">
    <source>
        <dbReference type="Proteomes" id="UP000503462"/>
    </source>
</evidence>
<feature type="transmembrane region" description="Helical" evidence="1">
    <location>
        <begin position="293"/>
        <end position="317"/>
    </location>
</feature>
<keyword evidence="1" id="KW-1133">Transmembrane helix</keyword>
<feature type="transmembrane region" description="Helical" evidence="1">
    <location>
        <begin position="220"/>
        <end position="240"/>
    </location>
</feature>
<keyword evidence="1" id="KW-0472">Membrane</keyword>
<dbReference type="Pfam" id="PF04120">
    <property type="entry name" value="Iron_permease"/>
    <property type="match status" value="2"/>
</dbReference>
<protein>
    <recommendedName>
        <fullName evidence="4">Low affinity iron permease</fullName>
    </recommendedName>
</protein>
<reference evidence="2 3" key="1">
    <citation type="journal article" date="2016" name="Sci. Rep.">
        <title>Peltaster fructicola genome reveals evolution from an invasive phytopathogen to an ectophytic parasite.</title>
        <authorList>
            <person name="Xu C."/>
            <person name="Chen H."/>
            <person name="Gleason M.L."/>
            <person name="Xu J.R."/>
            <person name="Liu H."/>
            <person name="Zhang R."/>
            <person name="Sun G."/>
        </authorList>
    </citation>
    <scope>NUCLEOTIDE SEQUENCE [LARGE SCALE GENOMIC DNA]</scope>
    <source>
        <strain evidence="2 3">LNHT1506</strain>
    </source>
</reference>
<dbReference type="OrthoDB" id="2224262at2759"/>
<feature type="transmembrane region" description="Helical" evidence="1">
    <location>
        <begin position="93"/>
        <end position="110"/>
    </location>
</feature>
<feature type="transmembrane region" description="Helical" evidence="1">
    <location>
        <begin position="187"/>
        <end position="208"/>
    </location>
</feature>
<proteinExistence type="predicted"/>
<feature type="transmembrane region" description="Helical" evidence="1">
    <location>
        <begin position="329"/>
        <end position="349"/>
    </location>
</feature>
<name>A0A6H0Y7C5_9PEZI</name>
<dbReference type="GO" id="GO:0055085">
    <property type="term" value="P:transmembrane transport"/>
    <property type="evidence" value="ECO:0007669"/>
    <property type="project" value="InterPro"/>
</dbReference>
<gene>
    <name evidence="2" type="ORF">AMS68_008027</name>
</gene>
<accession>A0A6H0Y7C5</accession>
<sequence>MGRFWELLCSPGARKEVVTRAPTQHVHRKGSDASSPSASVENIKGLDLKPKLRLLDRWLDIVVLASGSGPVFTVIVLGLVAWAFLGIPYYDSIDWQVVISDVQAILSYIFDSLLMRQQLNTYDEGILVAAQLQSRSHANSRMLEKVERMLATGELVRSEKSKTAADEFDRDLPKESLFGRIVTQISVCYGHILTVVLYWMTIIVWLAFGPSNDWSDEWQLWMNSATSALMVFTFAFLANIRERHSIHSKKCIDAAFRVDSALERRLRLLTDDDLENDWVAVPREKVNPVQRAIYYYADVVGTLVGIALLIIVIIAWIAIGPLLQFNDNWWLIIGTYAGLVGLNDGFVLLNVQANLRKHESVQYEQVDVLDRESFRTVKLPPPADKSLEKNSWSFSLSLKMSTAVGKVCAHPIAVIMDVLLIVGLLTGSSVMGWNTTGQLLSNVPPSIIESFLMIILLPGHNSAESERRVQLDNFYERRLELINFVDSLEVVDDPQIVVERVDVDVGEKLAESM</sequence>
<evidence type="ECO:0008006" key="4">
    <source>
        <dbReference type="Google" id="ProtNLM"/>
    </source>
</evidence>
<evidence type="ECO:0000313" key="2">
    <source>
        <dbReference type="EMBL" id="QIX02510.1"/>
    </source>
</evidence>
<keyword evidence="1" id="KW-0812">Transmembrane</keyword>
<feature type="transmembrane region" description="Helical" evidence="1">
    <location>
        <begin position="58"/>
        <end position="87"/>
    </location>
</feature>
<dbReference type="AlphaFoldDB" id="A0A6H0Y7C5"/>
<dbReference type="Proteomes" id="UP000503462">
    <property type="component" value="Chromosome 5"/>
</dbReference>
<evidence type="ECO:0000256" key="1">
    <source>
        <dbReference type="SAM" id="Phobius"/>
    </source>
</evidence>
<keyword evidence="3" id="KW-1185">Reference proteome</keyword>